<comment type="caution">
    <text evidence="2">The sequence shown here is derived from an EMBL/GenBank/DDBJ whole genome shotgun (WGS) entry which is preliminary data.</text>
</comment>
<reference evidence="2" key="1">
    <citation type="submission" date="2018-12" db="EMBL/GenBank/DDBJ databases">
        <authorList>
            <person name="Will S."/>
            <person name="Neumann-Schaal M."/>
            <person name="Henke P."/>
        </authorList>
    </citation>
    <scope>NUCLEOTIDE SEQUENCE</scope>
    <source>
        <strain evidence="2">PCC 7102</strain>
    </source>
</reference>
<keyword evidence="1" id="KW-1133">Transmembrane helix</keyword>
<protein>
    <submittedName>
        <fullName evidence="2">Uncharacterized protein</fullName>
    </submittedName>
</protein>
<evidence type="ECO:0000313" key="3">
    <source>
        <dbReference type="Proteomes" id="UP000271624"/>
    </source>
</evidence>
<dbReference type="AlphaFoldDB" id="A0A3S1IX65"/>
<evidence type="ECO:0000313" key="2">
    <source>
        <dbReference type="EMBL" id="RUT03919.1"/>
    </source>
</evidence>
<dbReference type="EMBL" id="RSCL01000012">
    <property type="protein sequence ID" value="RUT03919.1"/>
    <property type="molecule type" value="Genomic_DNA"/>
</dbReference>
<dbReference type="RefSeq" id="WP_127083191.1">
    <property type="nucleotide sequence ID" value="NZ_RSCL01000012.1"/>
</dbReference>
<sequence length="67" mass="7610">MYLQIAIPPQVSGSKENNIPVNPIAGYLIVLAPLIFLLTIIAYRKCKIAIFRLSVEKLERIWLLTTK</sequence>
<name>A0A3S1IX65_9CYAN</name>
<reference evidence="2" key="2">
    <citation type="journal article" date="2019" name="Genome Biol. Evol.">
        <title>Day and night: Metabolic profiles and evolutionary relationships of six axenic non-marine cyanobacteria.</title>
        <authorList>
            <person name="Will S.E."/>
            <person name="Henke P."/>
            <person name="Boedeker C."/>
            <person name="Huang S."/>
            <person name="Brinkmann H."/>
            <person name="Rohde M."/>
            <person name="Jarek M."/>
            <person name="Friedl T."/>
            <person name="Seufert S."/>
            <person name="Schumacher M."/>
            <person name="Overmann J."/>
            <person name="Neumann-Schaal M."/>
            <person name="Petersen J."/>
        </authorList>
    </citation>
    <scope>NUCLEOTIDE SEQUENCE [LARGE SCALE GENOMIC DNA]</scope>
    <source>
        <strain evidence="2">PCC 7102</strain>
    </source>
</reference>
<keyword evidence="3" id="KW-1185">Reference proteome</keyword>
<keyword evidence="1" id="KW-0472">Membrane</keyword>
<organism evidence="2 3">
    <name type="scientific">Dulcicalothrix desertica PCC 7102</name>
    <dbReference type="NCBI Taxonomy" id="232991"/>
    <lineage>
        <taxon>Bacteria</taxon>
        <taxon>Bacillati</taxon>
        <taxon>Cyanobacteriota</taxon>
        <taxon>Cyanophyceae</taxon>
        <taxon>Nostocales</taxon>
        <taxon>Calotrichaceae</taxon>
        <taxon>Dulcicalothrix</taxon>
    </lineage>
</organism>
<keyword evidence="1" id="KW-0812">Transmembrane</keyword>
<evidence type="ECO:0000256" key="1">
    <source>
        <dbReference type="SAM" id="Phobius"/>
    </source>
</evidence>
<dbReference type="OrthoDB" id="515727at2"/>
<feature type="transmembrane region" description="Helical" evidence="1">
    <location>
        <begin position="24"/>
        <end position="43"/>
    </location>
</feature>
<proteinExistence type="predicted"/>
<dbReference type="Proteomes" id="UP000271624">
    <property type="component" value="Unassembled WGS sequence"/>
</dbReference>
<accession>A0A3S1IX65</accession>
<gene>
    <name evidence="2" type="ORF">DSM106972_048330</name>
</gene>